<gene>
    <name evidence="2" type="ORF">KVG96_07665</name>
</gene>
<accession>A0ABS6PBH3</accession>
<dbReference type="PANTHER" id="PTHR37549">
    <property type="entry name" value="LIPOPROTEIN LPRI"/>
    <property type="match status" value="1"/>
</dbReference>
<keyword evidence="3" id="KW-1185">Reference proteome</keyword>
<evidence type="ECO:0000256" key="1">
    <source>
        <dbReference type="SAM" id="SignalP"/>
    </source>
</evidence>
<dbReference type="InterPro" id="IPR052755">
    <property type="entry name" value="Lysozyme_Inhibitor_LprI"/>
</dbReference>
<evidence type="ECO:0000313" key="3">
    <source>
        <dbReference type="Proteomes" id="UP000765224"/>
    </source>
</evidence>
<protein>
    <recommendedName>
        <fullName evidence="4">Lysozyme inhibitor LprI N-terminal domain-containing protein</fullName>
    </recommendedName>
</protein>
<organism evidence="2 3">
    <name type="scientific">Pseudomonas ekonensis</name>
    <dbReference type="NCBI Taxonomy" id="2842353"/>
    <lineage>
        <taxon>Bacteria</taxon>
        <taxon>Pseudomonadati</taxon>
        <taxon>Pseudomonadota</taxon>
        <taxon>Gammaproteobacteria</taxon>
        <taxon>Pseudomonadales</taxon>
        <taxon>Pseudomonadaceae</taxon>
        <taxon>Pseudomonas</taxon>
    </lineage>
</organism>
<feature type="signal peptide" evidence="1">
    <location>
        <begin position="1"/>
        <end position="23"/>
    </location>
</feature>
<dbReference type="PANTHER" id="PTHR37549:SF1">
    <property type="entry name" value="LIPOPROTEIN LPRI"/>
    <property type="match status" value="1"/>
</dbReference>
<proteinExistence type="predicted"/>
<sequence>MPAFNARHAWLLASLLFAPMSHAAGFDCAKASGPVEKTLCADPYTCALDEKLSALWRTTLAKVADPKALRADQRAWLKNRDLCGETLGCLRRQYLMRLTELEYAAKPFSWNAVWQRIPEGVSSGAELNTSLRDDSHVAFTVEATAGANEGSLEGTAARRASGADYAEGGCALSFTAINGVLDVAQQGDDADCGAGMGVFYAGRYVASPTPLALDYDLLALGLVRTQQEDDTLRTLLKGDYKALAQSAGTMVIGDPSADVPGSEVDELWVRGLGNVNAAIVMRAADNRFWIALLVPDAQGESRARYYTNVPDWKDRLPAAVQVWYERMQGGRTLPLDRMP</sequence>
<dbReference type="EMBL" id="JAHSTS010000001">
    <property type="protein sequence ID" value="MBV4457816.1"/>
    <property type="molecule type" value="Genomic_DNA"/>
</dbReference>
<name>A0ABS6PBH3_9PSED</name>
<feature type="chain" id="PRO_5047016366" description="Lysozyme inhibitor LprI N-terminal domain-containing protein" evidence="1">
    <location>
        <begin position="24"/>
        <end position="339"/>
    </location>
</feature>
<keyword evidence="1" id="KW-0732">Signal</keyword>
<evidence type="ECO:0000313" key="2">
    <source>
        <dbReference type="EMBL" id="MBV4457816.1"/>
    </source>
</evidence>
<dbReference type="RefSeq" id="WP_217891458.1">
    <property type="nucleotide sequence ID" value="NZ_JAHSTS010000001.1"/>
</dbReference>
<comment type="caution">
    <text evidence="2">The sequence shown here is derived from an EMBL/GenBank/DDBJ whole genome shotgun (WGS) entry which is preliminary data.</text>
</comment>
<evidence type="ECO:0008006" key="4">
    <source>
        <dbReference type="Google" id="ProtNLM"/>
    </source>
</evidence>
<dbReference type="Proteomes" id="UP000765224">
    <property type="component" value="Unassembled WGS sequence"/>
</dbReference>
<reference evidence="2 3" key="1">
    <citation type="submission" date="2021-06" db="EMBL/GenBank/DDBJ databases">
        <title>Updating the genus Pseudomonas: Description of 43 new species and partition of the Pseudomonas putida group.</title>
        <authorList>
            <person name="Girard L."/>
            <person name="Lood C."/>
            <person name="Vandamme P."/>
            <person name="Rokni-Zadeh H."/>
            <person name="Van Noort V."/>
            <person name="Hofte M."/>
            <person name="Lavigne R."/>
            <person name="De Mot R."/>
        </authorList>
    </citation>
    <scope>NUCLEOTIDE SEQUENCE [LARGE SCALE GENOMIC DNA]</scope>
    <source>
        <strain evidence="2 3">COR58</strain>
    </source>
</reference>